<dbReference type="PROSITE" id="PS50835">
    <property type="entry name" value="IG_LIKE"/>
    <property type="match status" value="3"/>
</dbReference>
<reference evidence="8" key="1">
    <citation type="submission" date="2020-03" db="EMBL/GenBank/DDBJ databases">
        <title>Studies in the Genomics of Life Span.</title>
        <authorList>
            <person name="Glass D."/>
        </authorList>
    </citation>
    <scope>NUCLEOTIDE SEQUENCE</scope>
    <source>
        <strain evidence="8">LTLLF</strain>
        <tissue evidence="8">Muscle</tissue>
    </source>
</reference>
<keyword evidence="1 6" id="KW-0732">Signal</keyword>
<dbReference type="SMART" id="SM00409">
    <property type="entry name" value="IG"/>
    <property type="match status" value="3"/>
</dbReference>
<keyword evidence="2" id="KW-0677">Repeat</keyword>
<dbReference type="EMBL" id="JAATJU010023699">
    <property type="protein sequence ID" value="KAH0507228.1"/>
    <property type="molecule type" value="Genomic_DNA"/>
</dbReference>
<feature type="domain" description="Ig-like" evidence="7">
    <location>
        <begin position="209"/>
        <end position="296"/>
    </location>
</feature>
<evidence type="ECO:0000256" key="3">
    <source>
        <dbReference type="ARBA" id="ARBA00023157"/>
    </source>
</evidence>
<dbReference type="Gene3D" id="2.60.40.10">
    <property type="entry name" value="Immunoglobulins"/>
    <property type="match status" value="5"/>
</dbReference>
<evidence type="ECO:0000256" key="2">
    <source>
        <dbReference type="ARBA" id="ARBA00022737"/>
    </source>
</evidence>
<dbReference type="InterPro" id="IPR036179">
    <property type="entry name" value="Ig-like_dom_sf"/>
</dbReference>
<organism evidence="8 9">
    <name type="scientific">Microtus ochrogaster</name>
    <name type="common">Prairie vole</name>
    <dbReference type="NCBI Taxonomy" id="79684"/>
    <lineage>
        <taxon>Eukaryota</taxon>
        <taxon>Metazoa</taxon>
        <taxon>Chordata</taxon>
        <taxon>Craniata</taxon>
        <taxon>Vertebrata</taxon>
        <taxon>Euteleostomi</taxon>
        <taxon>Mammalia</taxon>
        <taxon>Eutheria</taxon>
        <taxon>Euarchontoglires</taxon>
        <taxon>Glires</taxon>
        <taxon>Rodentia</taxon>
        <taxon>Myomorpha</taxon>
        <taxon>Muroidea</taxon>
        <taxon>Cricetidae</taxon>
        <taxon>Arvicolinae</taxon>
        <taxon>Microtus</taxon>
    </lineage>
</organism>
<dbReference type="FunFam" id="2.60.40.10:FF:000217">
    <property type="entry name" value="High affinity immunoglobulin gamma Fc receptor I"/>
    <property type="match status" value="2"/>
</dbReference>
<name>A0A8J6GCE8_MICOH</name>
<dbReference type="GO" id="GO:0006955">
    <property type="term" value="P:immune response"/>
    <property type="evidence" value="ECO:0007669"/>
    <property type="project" value="TreeGrafter"/>
</dbReference>
<keyword evidence="4" id="KW-0393">Immunoglobulin domain</keyword>
<sequence>MKLSCVLGAWALYVCPAVLLATQMFPDGSFPGSEEESLWRAIPSLSLSCSIIFWLSLGHPSSAASSETLKCEGPVSPDHSSCHTDEEEEDVTHSGDADFQVKGYKFSKPFHLIVSYDWLILQSPATAVFEGDPLVLHCRAWQDWPLTQVIFYREGSALGPPGPTKEFSIDVVQMSDSGLYHCSGIFKSPGPGGRETASPVAITVQELFPAPVLKASPSNELHEGGSVTLSCQTKLSLQRPSSRLLFSFYKDGRSLSIENISSELQISKASEEHSGSYWCEAATEDRHVWKQSSQLEIRVQATLEKPILSLQPPWTTIFKGERVTLRCDGYHPLLLELRPISTLWYLGHVLLPSHQMSIEVQTPDWLILQVPYAAVFEGEPLVMRCRGWYDKVVYKLHYYHDGQAVRYFHSSTNYTVLQARASDSGHYQCSGTMRIPVESAPMFSSKVAVMVQELFQTPVLRTLSPQEARGRVVLRCETRLHPQKRDTPLQFAFYKYSRPVRRFDWGAEYMVPEPEVEELESYWCEAATTTRSVRKRSPWLQLPGMGAALDLASTTAPVPAAALAPGDKPLSFRKTPVSRSVPSVTSDPNSTFAGLQLAAGQVPTAGPQVCAPLSTSVEQSREALQPKVDLLLREMQLLKGLLSRVVLGLKDPQALRDLTETPNTPNFHVSVSPGTTETTVVEGRVGS</sequence>
<keyword evidence="3" id="KW-1015">Disulfide bond</keyword>
<dbReference type="GO" id="GO:0004888">
    <property type="term" value="F:transmembrane signaling receptor activity"/>
    <property type="evidence" value="ECO:0007669"/>
    <property type="project" value="TreeGrafter"/>
</dbReference>
<dbReference type="FunFam" id="2.60.40.10:FF:000651">
    <property type="entry name" value="Fc receptor like 1"/>
    <property type="match status" value="1"/>
</dbReference>
<dbReference type="GO" id="GO:0009897">
    <property type="term" value="C:external side of plasma membrane"/>
    <property type="evidence" value="ECO:0007669"/>
    <property type="project" value="TreeGrafter"/>
</dbReference>
<feature type="chain" id="PRO_5035297593" evidence="6">
    <location>
        <begin position="22"/>
        <end position="687"/>
    </location>
</feature>
<accession>A0A8J6GCE8</accession>
<dbReference type="SUPFAM" id="SSF48726">
    <property type="entry name" value="Immunoglobulin"/>
    <property type="match status" value="4"/>
</dbReference>
<feature type="domain" description="Ig-like" evidence="7">
    <location>
        <begin position="306"/>
        <end position="448"/>
    </location>
</feature>
<proteinExistence type="predicted"/>
<evidence type="ECO:0000256" key="5">
    <source>
        <dbReference type="SAM" id="MobiDB-lite"/>
    </source>
</evidence>
<dbReference type="InterPro" id="IPR003599">
    <property type="entry name" value="Ig_sub"/>
</dbReference>
<feature type="domain" description="Ig-like" evidence="7">
    <location>
        <begin position="109"/>
        <end position="182"/>
    </location>
</feature>
<protein>
    <submittedName>
        <fullName evidence="8">Fc receptor-like B</fullName>
    </submittedName>
</protein>
<gene>
    <name evidence="8" type="ORF">LTLLF_169955</name>
</gene>
<keyword evidence="8" id="KW-0675">Receptor</keyword>
<evidence type="ECO:0000256" key="4">
    <source>
        <dbReference type="ARBA" id="ARBA00023319"/>
    </source>
</evidence>
<dbReference type="AlphaFoldDB" id="A0A8J6GCE8"/>
<dbReference type="PANTHER" id="PTHR11481">
    <property type="entry name" value="IMMUNOGLOBULIN FC RECEPTOR"/>
    <property type="match status" value="1"/>
</dbReference>
<feature type="signal peptide" evidence="6">
    <location>
        <begin position="1"/>
        <end position="21"/>
    </location>
</feature>
<dbReference type="Proteomes" id="UP000710432">
    <property type="component" value="Unassembled WGS sequence"/>
</dbReference>
<dbReference type="InterPro" id="IPR013783">
    <property type="entry name" value="Ig-like_fold"/>
</dbReference>
<dbReference type="CDD" id="cd05753">
    <property type="entry name" value="Ig2_FcgammaR_like"/>
    <property type="match status" value="1"/>
</dbReference>
<dbReference type="Pfam" id="PF13895">
    <property type="entry name" value="Ig_2"/>
    <property type="match status" value="3"/>
</dbReference>
<evidence type="ECO:0000313" key="9">
    <source>
        <dbReference type="Proteomes" id="UP000710432"/>
    </source>
</evidence>
<evidence type="ECO:0000256" key="1">
    <source>
        <dbReference type="ARBA" id="ARBA00022729"/>
    </source>
</evidence>
<dbReference type="GO" id="GO:0007166">
    <property type="term" value="P:cell surface receptor signaling pathway"/>
    <property type="evidence" value="ECO:0007669"/>
    <property type="project" value="TreeGrafter"/>
</dbReference>
<feature type="region of interest" description="Disordered" evidence="5">
    <location>
        <begin position="68"/>
        <end position="89"/>
    </location>
</feature>
<evidence type="ECO:0000313" key="8">
    <source>
        <dbReference type="EMBL" id="KAH0507228.1"/>
    </source>
</evidence>
<dbReference type="InterPro" id="IPR003598">
    <property type="entry name" value="Ig_sub2"/>
</dbReference>
<dbReference type="PANTHER" id="PTHR11481:SF71">
    <property type="entry name" value="FC RECEPTOR-LIKE A"/>
    <property type="match status" value="1"/>
</dbReference>
<evidence type="ECO:0000256" key="6">
    <source>
        <dbReference type="SAM" id="SignalP"/>
    </source>
</evidence>
<dbReference type="InterPro" id="IPR007110">
    <property type="entry name" value="Ig-like_dom"/>
</dbReference>
<dbReference type="InterPro" id="IPR050488">
    <property type="entry name" value="Ig_Fc_receptor"/>
</dbReference>
<comment type="caution">
    <text evidence="8">The sequence shown here is derived from an EMBL/GenBank/DDBJ whole genome shotgun (WGS) entry which is preliminary data.</text>
</comment>
<evidence type="ECO:0000259" key="7">
    <source>
        <dbReference type="PROSITE" id="PS50835"/>
    </source>
</evidence>
<dbReference type="SMART" id="SM00408">
    <property type="entry name" value="IGc2"/>
    <property type="match status" value="3"/>
</dbReference>